<dbReference type="OrthoDB" id="70949at2759"/>
<accession>A0A024G948</accession>
<feature type="transmembrane region" description="Helical" evidence="2">
    <location>
        <begin position="399"/>
        <end position="418"/>
    </location>
</feature>
<feature type="transmembrane region" description="Helical" evidence="2">
    <location>
        <begin position="62"/>
        <end position="84"/>
    </location>
</feature>
<feature type="transmembrane region" description="Helical" evidence="2">
    <location>
        <begin position="692"/>
        <end position="714"/>
    </location>
</feature>
<dbReference type="AlphaFoldDB" id="A0A024G948"/>
<dbReference type="InParanoid" id="A0A024G948"/>
<proteinExistence type="predicted"/>
<feature type="transmembrane region" description="Helical" evidence="2">
    <location>
        <begin position="35"/>
        <end position="55"/>
    </location>
</feature>
<name>A0A024G948_9STRA</name>
<feature type="transmembrane region" description="Helical" evidence="2">
    <location>
        <begin position="169"/>
        <end position="190"/>
    </location>
</feature>
<organism evidence="3 4">
    <name type="scientific">Albugo candida</name>
    <dbReference type="NCBI Taxonomy" id="65357"/>
    <lineage>
        <taxon>Eukaryota</taxon>
        <taxon>Sar</taxon>
        <taxon>Stramenopiles</taxon>
        <taxon>Oomycota</taxon>
        <taxon>Peronosporomycetes</taxon>
        <taxon>Albuginales</taxon>
        <taxon>Albuginaceae</taxon>
        <taxon>Albugo</taxon>
    </lineage>
</organism>
<feature type="transmembrane region" description="Helical" evidence="2">
    <location>
        <begin position="236"/>
        <end position="257"/>
    </location>
</feature>
<gene>
    <name evidence="3" type="ORF">BN9_039880</name>
</gene>
<feature type="transmembrane region" description="Helical" evidence="2">
    <location>
        <begin position="283"/>
        <end position="304"/>
    </location>
</feature>
<feature type="transmembrane region" description="Helical" evidence="2">
    <location>
        <begin position="430"/>
        <end position="449"/>
    </location>
</feature>
<dbReference type="EMBL" id="CAIX01000045">
    <property type="protein sequence ID" value="CCI43204.1"/>
    <property type="molecule type" value="Genomic_DNA"/>
</dbReference>
<keyword evidence="2" id="KW-1133">Transmembrane helix</keyword>
<dbReference type="Proteomes" id="UP000053237">
    <property type="component" value="Unassembled WGS sequence"/>
</dbReference>
<feature type="region of interest" description="Disordered" evidence="1">
    <location>
        <begin position="519"/>
        <end position="551"/>
    </location>
</feature>
<sequence length="795" mass="90313">MHTLVALVKSLGFFIAALLQTFIQEPEQQTEWNLFWWKLTFPLWILMVCIMLILLGQCGRIMYGFCASCMWYFSNLLIMTYPFVLIYQFYELQNTDTCEKLHEAEKHQKQFVFSDFQFHALLWKRLGLVSVAISTVEVSLWLQKSSITVYSRRQLGMGTYTTYGQFQPMAWITGNTLFGIVAFLAIPFFLKSQARTNRISKDIEKNLDDQSLGELDRPTSARVLVSEDGKSYTQTITVSIVSCVITWLVMFIIYSSMMTTSTNRSGSKSDVNGPSPGPSGIRAWFILQVLSLVLCIILFVTHQYRTKSWTHSFNHIVLYSTIMVHLPLFLGHFCLRLFVLAELEEAEELASLQKKMMMDSAGERWISVIKFGISMVYLAVMQCYFHVMTRVVTQMAEPFAHPSLLYIGQLYYYMFWYIMVSSETPIDGLYWAMLLLNIVHIAFLNTGFYSDMRQKATQSSTSVASCLMVAAPIPQKTGVLVGICFQATTNLAVTLAQRKRPAANHKSFLPLTPTEQYVDTPLPSNRAGATSETPTRRHRVNSRTRRPDEEEALLETMCTSQDSSNITILVPSASDIPNSKYNDETHKKEGGNAKTCFKVSTFCGPRNLSVWCNPLIGKKSGESLMEVTTLDRLPGDSNDIQLRPLYFLMKLAEQDNMADSTALILVPALLTILAIAAKPSECFKVIYQRRNMWLRCICMFLGRLGSAFLTREIFACKLKSRLFRSSGRTGGIDSTLATDGAGGSEPEEVSTRLWIQRLMLRDFHRQFGYFTAVTMIVTFACFERPEVPYRFALLT</sequence>
<evidence type="ECO:0000256" key="1">
    <source>
        <dbReference type="SAM" id="MobiDB-lite"/>
    </source>
</evidence>
<evidence type="ECO:0000256" key="2">
    <source>
        <dbReference type="SAM" id="Phobius"/>
    </source>
</evidence>
<keyword evidence="2" id="KW-0812">Transmembrane</keyword>
<evidence type="ECO:0000313" key="4">
    <source>
        <dbReference type="Proteomes" id="UP000053237"/>
    </source>
</evidence>
<comment type="caution">
    <text evidence="3">The sequence shown here is derived from an EMBL/GenBank/DDBJ whole genome shotgun (WGS) entry which is preliminary data.</text>
</comment>
<keyword evidence="4" id="KW-1185">Reference proteome</keyword>
<protein>
    <submittedName>
        <fullName evidence="3">Uncharacterized protein</fullName>
    </submittedName>
</protein>
<evidence type="ECO:0000313" key="3">
    <source>
        <dbReference type="EMBL" id="CCI43204.1"/>
    </source>
</evidence>
<feature type="transmembrane region" description="Helical" evidence="2">
    <location>
        <begin position="316"/>
        <end position="339"/>
    </location>
</feature>
<keyword evidence="2" id="KW-0472">Membrane</keyword>
<reference evidence="3 4" key="1">
    <citation type="submission" date="2012-05" db="EMBL/GenBank/DDBJ databases">
        <title>Recombination and specialization in a pathogen metapopulation.</title>
        <authorList>
            <person name="Gardiner A."/>
            <person name="Kemen E."/>
            <person name="Schultz-Larsen T."/>
            <person name="MacLean D."/>
            <person name="Van Oosterhout C."/>
            <person name="Jones J.D.G."/>
        </authorList>
    </citation>
    <scope>NUCLEOTIDE SEQUENCE [LARGE SCALE GENOMIC DNA]</scope>
    <source>
        <strain evidence="3 4">Ac Nc2</strain>
    </source>
</reference>
<feature type="transmembrane region" description="Helical" evidence="2">
    <location>
        <begin position="365"/>
        <end position="387"/>
    </location>
</feature>